<evidence type="ECO:0000256" key="3">
    <source>
        <dbReference type="ARBA" id="ARBA00023004"/>
    </source>
</evidence>
<dbReference type="InterPro" id="IPR013785">
    <property type="entry name" value="Aldolase_TIM"/>
</dbReference>
<gene>
    <name evidence="6" type="ORF">LCGC14_1577940</name>
</gene>
<evidence type="ECO:0000313" key="6">
    <source>
        <dbReference type="EMBL" id="KKM27120.1"/>
    </source>
</evidence>
<evidence type="ECO:0000259" key="5">
    <source>
        <dbReference type="Pfam" id="PF04055"/>
    </source>
</evidence>
<name>A0A0F9LHZ4_9ZZZZ</name>
<sequence length="266" mass="29506">MIHKRTYEGYNIIETSLRQRLRGILQRQGVGYPAARQRGMHWCIEMGRFTVQNVGFQPAYRRLGNVALARKVDLAREMLKGCSLCPRLCGVDRAAGETGYCGVEDRPFISSYGPHFGEERPLVGRGGFGTIFMGGCNLGCMFCQNWTISHDREGHYIDESGLAAIMLGLERAGCHNINIVTPTHQMPMILGALSMAAERGLEVPLVYNCGGYESLEAVRLLEGVVDIYMPDLKYMDAEVSGRLSDAPDYPEAARAALREMHRQVGV</sequence>
<reference evidence="6" key="1">
    <citation type="journal article" date="2015" name="Nature">
        <title>Complex archaea that bridge the gap between prokaryotes and eukaryotes.</title>
        <authorList>
            <person name="Spang A."/>
            <person name="Saw J.H."/>
            <person name="Jorgensen S.L."/>
            <person name="Zaremba-Niedzwiedzka K."/>
            <person name="Martijn J."/>
            <person name="Lind A.E."/>
            <person name="van Eijk R."/>
            <person name="Schleper C."/>
            <person name="Guy L."/>
            <person name="Ettema T.J."/>
        </authorList>
    </citation>
    <scope>NUCLEOTIDE SEQUENCE</scope>
</reference>
<dbReference type="CDD" id="cd01335">
    <property type="entry name" value="Radical_SAM"/>
    <property type="match status" value="1"/>
</dbReference>
<dbReference type="GO" id="GO:0046872">
    <property type="term" value="F:metal ion binding"/>
    <property type="evidence" value="ECO:0007669"/>
    <property type="project" value="UniProtKB-KW"/>
</dbReference>
<dbReference type="InterPro" id="IPR040085">
    <property type="entry name" value="MJ0674-like"/>
</dbReference>
<dbReference type="InterPro" id="IPR058240">
    <property type="entry name" value="rSAM_sf"/>
</dbReference>
<evidence type="ECO:0000256" key="2">
    <source>
        <dbReference type="ARBA" id="ARBA00022723"/>
    </source>
</evidence>
<feature type="domain" description="Radical SAM core" evidence="5">
    <location>
        <begin position="131"/>
        <end position="261"/>
    </location>
</feature>
<organism evidence="6">
    <name type="scientific">marine sediment metagenome</name>
    <dbReference type="NCBI Taxonomy" id="412755"/>
    <lineage>
        <taxon>unclassified sequences</taxon>
        <taxon>metagenomes</taxon>
        <taxon>ecological metagenomes</taxon>
    </lineage>
</organism>
<feature type="non-terminal residue" evidence="6">
    <location>
        <position position="266"/>
    </location>
</feature>
<dbReference type="InterPro" id="IPR007197">
    <property type="entry name" value="rSAM"/>
</dbReference>
<dbReference type="GO" id="GO:0003824">
    <property type="term" value="F:catalytic activity"/>
    <property type="evidence" value="ECO:0007669"/>
    <property type="project" value="InterPro"/>
</dbReference>
<keyword evidence="1" id="KW-0949">S-adenosyl-L-methionine</keyword>
<protein>
    <recommendedName>
        <fullName evidence="5">Radical SAM core domain-containing protein</fullName>
    </recommendedName>
</protein>
<dbReference type="SFLD" id="SFLDG01099">
    <property type="entry name" value="Uncharacterised_Radical_SAM_Su"/>
    <property type="match status" value="1"/>
</dbReference>
<evidence type="ECO:0000256" key="4">
    <source>
        <dbReference type="ARBA" id="ARBA00023014"/>
    </source>
</evidence>
<comment type="caution">
    <text evidence="6">The sequence shown here is derived from an EMBL/GenBank/DDBJ whole genome shotgun (WGS) entry which is preliminary data.</text>
</comment>
<dbReference type="GO" id="GO:0051536">
    <property type="term" value="F:iron-sulfur cluster binding"/>
    <property type="evidence" value="ECO:0007669"/>
    <property type="project" value="UniProtKB-KW"/>
</dbReference>
<keyword evidence="4" id="KW-0411">Iron-sulfur</keyword>
<dbReference type="SFLD" id="SFLDS00029">
    <property type="entry name" value="Radical_SAM"/>
    <property type="match status" value="1"/>
</dbReference>
<proteinExistence type="predicted"/>
<dbReference type="EMBL" id="LAZR01012384">
    <property type="protein sequence ID" value="KKM27120.1"/>
    <property type="molecule type" value="Genomic_DNA"/>
</dbReference>
<dbReference type="PANTHER" id="PTHR43075:SF1">
    <property type="entry name" value="FORMATE LYASE ACTIVATING ENZYME, PUTATIVE (AFU_ORTHOLOGUE AFUA_2G15630)-RELATED"/>
    <property type="match status" value="1"/>
</dbReference>
<keyword evidence="3" id="KW-0408">Iron</keyword>
<dbReference type="PANTHER" id="PTHR43075">
    <property type="entry name" value="FORMATE LYASE ACTIVATING ENZYME, PUTATIVE (AFU_ORTHOLOGUE AFUA_2G15630)-RELATED"/>
    <property type="match status" value="1"/>
</dbReference>
<dbReference type="Gene3D" id="3.20.20.70">
    <property type="entry name" value="Aldolase class I"/>
    <property type="match status" value="1"/>
</dbReference>
<keyword evidence="2" id="KW-0479">Metal-binding</keyword>
<dbReference type="Pfam" id="PF04055">
    <property type="entry name" value="Radical_SAM"/>
    <property type="match status" value="1"/>
</dbReference>
<evidence type="ECO:0000256" key="1">
    <source>
        <dbReference type="ARBA" id="ARBA00022691"/>
    </source>
</evidence>
<dbReference type="AlphaFoldDB" id="A0A0F9LHZ4"/>
<dbReference type="SUPFAM" id="SSF102114">
    <property type="entry name" value="Radical SAM enzymes"/>
    <property type="match status" value="1"/>
</dbReference>
<accession>A0A0F9LHZ4</accession>